<evidence type="ECO:0000256" key="3">
    <source>
        <dbReference type="ARBA" id="ARBA00049244"/>
    </source>
</evidence>
<dbReference type="GO" id="GO:0004527">
    <property type="term" value="F:exonuclease activity"/>
    <property type="evidence" value="ECO:0007669"/>
    <property type="project" value="UniProtKB-KW"/>
</dbReference>
<dbReference type="InterPro" id="IPR043502">
    <property type="entry name" value="DNA/RNA_pol_sf"/>
</dbReference>
<dbReference type="RefSeq" id="WP_139930673.1">
    <property type="nucleotide sequence ID" value="NZ_CP040915.1"/>
</dbReference>
<dbReference type="PRINTS" id="PR00868">
    <property type="entry name" value="DNAPOLI"/>
</dbReference>
<dbReference type="GO" id="GO:0006261">
    <property type="term" value="P:DNA-templated DNA replication"/>
    <property type="evidence" value="ECO:0007669"/>
    <property type="project" value="InterPro"/>
</dbReference>
<dbReference type="Gene3D" id="1.10.150.20">
    <property type="entry name" value="5' to 3' exonuclease, C-terminal subdomain"/>
    <property type="match status" value="1"/>
</dbReference>
<dbReference type="InterPro" id="IPR002298">
    <property type="entry name" value="DNA_polymerase_A"/>
</dbReference>
<keyword evidence="5" id="KW-0378">Hydrolase</keyword>
<dbReference type="Proteomes" id="UP000314616">
    <property type="component" value="Chromosome"/>
</dbReference>
<dbReference type="GO" id="GO:0003887">
    <property type="term" value="F:DNA-directed DNA polymerase activity"/>
    <property type="evidence" value="ECO:0007669"/>
    <property type="project" value="UniProtKB-EC"/>
</dbReference>
<dbReference type="Pfam" id="PF00476">
    <property type="entry name" value="DNA_pol_A"/>
    <property type="match status" value="1"/>
</dbReference>
<dbReference type="EC" id="2.7.7.7" evidence="1"/>
<comment type="catalytic activity">
    <reaction evidence="3">
        <text>DNA(n) + a 2'-deoxyribonucleoside 5'-triphosphate = DNA(n+1) + diphosphate</text>
        <dbReference type="Rhea" id="RHEA:22508"/>
        <dbReference type="Rhea" id="RHEA-COMP:17339"/>
        <dbReference type="Rhea" id="RHEA-COMP:17340"/>
        <dbReference type="ChEBI" id="CHEBI:33019"/>
        <dbReference type="ChEBI" id="CHEBI:61560"/>
        <dbReference type="ChEBI" id="CHEBI:173112"/>
        <dbReference type="EC" id="2.7.7.7"/>
    </reaction>
</comment>
<dbReference type="GO" id="GO:0003677">
    <property type="term" value="F:DNA binding"/>
    <property type="evidence" value="ECO:0007669"/>
    <property type="project" value="InterPro"/>
</dbReference>
<dbReference type="PANTHER" id="PTHR10133:SF27">
    <property type="entry name" value="DNA POLYMERASE NU"/>
    <property type="match status" value="1"/>
</dbReference>
<evidence type="ECO:0000256" key="1">
    <source>
        <dbReference type="ARBA" id="ARBA00012417"/>
    </source>
</evidence>
<dbReference type="CDD" id="cd06444">
    <property type="entry name" value="DNA_pol_A"/>
    <property type="match status" value="1"/>
</dbReference>
<evidence type="ECO:0000256" key="2">
    <source>
        <dbReference type="ARBA" id="ARBA00022705"/>
    </source>
</evidence>
<name>A0A5B8C9Q7_9MICO</name>
<dbReference type="NCBIfam" id="NF011538">
    <property type="entry name" value="PRK14975.1-1"/>
    <property type="match status" value="1"/>
</dbReference>
<reference evidence="5 6" key="1">
    <citation type="submission" date="2019-05" db="EMBL/GenBank/DDBJ databases">
        <title>Georgenia *** sp. nov., and Georgenia *** sp. nov., isolated from the intestinal contents of plateau pika (Ochotona curzoniae) in the Qinghai-Tibet plateau of China.</title>
        <authorList>
            <person name="Tian Z."/>
        </authorList>
    </citation>
    <scope>NUCLEOTIDE SEQUENCE [LARGE SCALE GENOMIC DNA]</scope>
    <source>
        <strain evidence="5 6">Z443</strain>
    </source>
</reference>
<evidence type="ECO:0000313" key="6">
    <source>
        <dbReference type="Proteomes" id="UP000314616"/>
    </source>
</evidence>
<dbReference type="GO" id="GO:0006302">
    <property type="term" value="P:double-strand break repair"/>
    <property type="evidence" value="ECO:0007669"/>
    <property type="project" value="TreeGrafter"/>
</dbReference>
<keyword evidence="2" id="KW-0235">DNA replication</keyword>
<dbReference type="SMART" id="SM00482">
    <property type="entry name" value="POLAc"/>
    <property type="match status" value="1"/>
</dbReference>
<keyword evidence="5" id="KW-0540">Nuclease</keyword>
<sequence length="550" mass="59162">MDVVVAASAEGVHLVRDGDDPASAVVPAAQLPDRVRALERDRPRWVWADTATTYPALLRAGVRVERCHDLRLCHTILRHAAATAGSSLATAPPGPWDALAADDADRTPTLLDDLAPAIGPDEVLGEHARQRAALALAADPGRLRLLLAAESAGALIAAEMSHDGLPWDRAIHDRLLTELLGPRPAQGGRPPRLEALARQVRELLDAPHLNPDSPPELLRALRGAGLDVTSTSKWELAELDHPVITPLLEYKRLARLLSANGWAWMDAWIRPPGPGHRGRFHPDYVPGGVVSGRWATRGGGALQLPKQVRGAVVPDPGWKLVVADAAQLEPRVLAAMARDEQMARAGRGADLYQGLVDAGVVERRAHAKVAMLGAMYGATTGDAGQLMPRLKGAYPRAIGVVDRAAQTGERGGVVSTWLGRTSPPPPEEWHVVQRRASEADADESARRGARRRARDWGRFTRNFVVQGSAAEWALCWMADLRLRLRRIGDGAAHLVFFLHDEVIVHTPARLADDVAAAVHEAAAGAGRLLFGDFPVDFPLDVAVVDSYAEA</sequence>
<dbReference type="AlphaFoldDB" id="A0A5B8C9Q7"/>
<organism evidence="5 6">
    <name type="scientific">Georgenia yuyongxinii</name>
    <dbReference type="NCBI Taxonomy" id="2589797"/>
    <lineage>
        <taxon>Bacteria</taxon>
        <taxon>Bacillati</taxon>
        <taxon>Actinomycetota</taxon>
        <taxon>Actinomycetes</taxon>
        <taxon>Micrococcales</taxon>
        <taxon>Bogoriellaceae</taxon>
        <taxon>Georgenia</taxon>
    </lineage>
</organism>
<dbReference type="PANTHER" id="PTHR10133">
    <property type="entry name" value="DNA POLYMERASE I"/>
    <property type="match status" value="1"/>
</dbReference>
<dbReference type="OrthoDB" id="4414061at2"/>
<dbReference type="SUPFAM" id="SSF56672">
    <property type="entry name" value="DNA/RNA polymerases"/>
    <property type="match status" value="1"/>
</dbReference>
<feature type="domain" description="DNA-directed DNA polymerase family A palm" evidence="4">
    <location>
        <begin position="305"/>
        <end position="510"/>
    </location>
</feature>
<dbReference type="InterPro" id="IPR001098">
    <property type="entry name" value="DNA-dir_DNA_pol_A_palm_dom"/>
</dbReference>
<gene>
    <name evidence="5" type="ORF">FE374_17625</name>
</gene>
<dbReference type="EMBL" id="CP040915">
    <property type="protein sequence ID" value="QDC26185.1"/>
    <property type="molecule type" value="Genomic_DNA"/>
</dbReference>
<accession>A0A5B8C9Q7</accession>
<dbReference type="KEGG" id="gyu:FE374_17625"/>
<evidence type="ECO:0000259" key="4">
    <source>
        <dbReference type="SMART" id="SM00482"/>
    </source>
</evidence>
<evidence type="ECO:0000313" key="5">
    <source>
        <dbReference type="EMBL" id="QDC26185.1"/>
    </source>
</evidence>
<dbReference type="Gene3D" id="3.30.70.370">
    <property type="match status" value="1"/>
</dbReference>
<protein>
    <recommendedName>
        <fullName evidence="1">DNA-directed DNA polymerase</fullName>
        <ecNumber evidence="1">2.7.7.7</ecNumber>
    </recommendedName>
</protein>
<keyword evidence="5" id="KW-0269">Exonuclease</keyword>
<proteinExistence type="predicted"/>